<dbReference type="KEGG" id="shg:Sph21_1858"/>
<dbReference type="STRING" id="743722.Sph21_1858"/>
<evidence type="ECO:0000256" key="1">
    <source>
        <dbReference type="SAM" id="SignalP"/>
    </source>
</evidence>
<dbReference type="PATRIC" id="fig|743722.3.peg.1984"/>
<gene>
    <name evidence="2" type="ordered locus">Sph21_1858</name>
</gene>
<reference evidence="2" key="1">
    <citation type="submission" date="2011-03" db="EMBL/GenBank/DDBJ databases">
        <title>Complete sequence of Sphingobacterium sp. 21.</title>
        <authorList>
            <consortium name="US DOE Joint Genome Institute"/>
            <person name="Lucas S."/>
            <person name="Copeland A."/>
            <person name="Lapidus A."/>
            <person name="Cheng J.-F."/>
            <person name="Goodwin L."/>
            <person name="Pitluck S."/>
            <person name="Davenport K."/>
            <person name="Detter J.C."/>
            <person name="Han C."/>
            <person name="Tapia R."/>
            <person name="Land M."/>
            <person name="Hauser L."/>
            <person name="Kyrpides N."/>
            <person name="Ivanova N."/>
            <person name="Ovchinnikova G."/>
            <person name="Pagani I."/>
            <person name="Siebers A.K."/>
            <person name="Allgaier M."/>
            <person name="Thelen M.P."/>
            <person name="Hugenholtz P."/>
            <person name="Woyke T."/>
        </authorList>
    </citation>
    <scope>NUCLEOTIDE SEQUENCE</scope>
    <source>
        <strain evidence="2">21</strain>
    </source>
</reference>
<organism evidence="2">
    <name type="scientific">Sphingobacterium sp. (strain 21)</name>
    <dbReference type="NCBI Taxonomy" id="743722"/>
    <lineage>
        <taxon>Bacteria</taxon>
        <taxon>Pseudomonadati</taxon>
        <taxon>Bacteroidota</taxon>
        <taxon>Sphingobacteriia</taxon>
        <taxon>Sphingobacteriales</taxon>
        <taxon>Sphingobacteriaceae</taxon>
        <taxon>Sphingobacterium</taxon>
    </lineage>
</organism>
<keyword evidence="1" id="KW-0732">Signal</keyword>
<name>F4C991_SPHS2</name>
<evidence type="ECO:0000313" key="2">
    <source>
        <dbReference type="EMBL" id="ADZ78418.1"/>
    </source>
</evidence>
<sequence length="86" mass="9557">MMTKHNILSGLSLFAFAASLSHTFQQKMVTVHLPKAEQIATPMELDADQYTAAGIFVQGIVFPDRPAEPTKDQYTTEQIALILSYQ</sequence>
<proteinExistence type="predicted"/>
<dbReference type="HOGENOM" id="CLU_2496314_0_0_10"/>
<feature type="chain" id="PRO_5003306381" description="SLH domain-containing protein" evidence="1">
    <location>
        <begin position="18"/>
        <end position="86"/>
    </location>
</feature>
<feature type="signal peptide" evidence="1">
    <location>
        <begin position="1"/>
        <end position="17"/>
    </location>
</feature>
<accession>F4C991</accession>
<dbReference type="EMBL" id="CP002584">
    <property type="protein sequence ID" value="ADZ78418.1"/>
    <property type="molecule type" value="Genomic_DNA"/>
</dbReference>
<evidence type="ECO:0008006" key="3">
    <source>
        <dbReference type="Google" id="ProtNLM"/>
    </source>
</evidence>
<dbReference type="AlphaFoldDB" id="F4C991"/>
<protein>
    <recommendedName>
        <fullName evidence="3">SLH domain-containing protein</fullName>
    </recommendedName>
</protein>